<dbReference type="PANTHER" id="PTHR23220">
    <property type="entry name" value="INTEGRIN ALPHA"/>
    <property type="match status" value="1"/>
</dbReference>
<feature type="repeat" description="FG-GAP" evidence="13">
    <location>
        <begin position="130"/>
        <end position="190"/>
    </location>
</feature>
<dbReference type="GO" id="GO:0007157">
    <property type="term" value="P:heterophilic cell-cell adhesion via plasma membrane cell adhesion molecules"/>
    <property type="evidence" value="ECO:0007669"/>
    <property type="project" value="UniProtKB-ARBA"/>
</dbReference>
<dbReference type="InterPro" id="IPR048285">
    <property type="entry name" value="Integrin_alpha_Ig-like_2"/>
</dbReference>
<keyword evidence="11 14" id="KW-0675">Receptor</keyword>
<dbReference type="GO" id="GO:0048513">
    <property type="term" value="P:animal organ development"/>
    <property type="evidence" value="ECO:0007669"/>
    <property type="project" value="UniProtKB-ARBA"/>
</dbReference>
<dbReference type="KEGG" id="gfs:119632696"/>
<evidence type="ECO:0000256" key="6">
    <source>
        <dbReference type="ARBA" id="ARBA00022889"/>
    </source>
</evidence>
<dbReference type="GO" id="GO:0007160">
    <property type="term" value="P:cell-matrix adhesion"/>
    <property type="evidence" value="ECO:0007669"/>
    <property type="project" value="TreeGrafter"/>
</dbReference>
<evidence type="ECO:0000256" key="11">
    <source>
        <dbReference type="ARBA" id="ARBA00023170"/>
    </source>
</evidence>
<feature type="domain" description="Integrin alpha second immunoglobulin-like" evidence="16">
    <location>
        <begin position="643"/>
        <end position="785"/>
    </location>
</feature>
<dbReference type="InterPro" id="IPR028994">
    <property type="entry name" value="Integrin_alpha_N"/>
</dbReference>
<feature type="domain" description="Integrin alpha first immunoglubulin-like" evidence="15">
    <location>
        <begin position="481"/>
        <end position="642"/>
    </location>
</feature>
<dbReference type="Gene3D" id="2.60.40.1530">
    <property type="entry name" value="ntegrin, alpha v. Chain A, domain 4"/>
    <property type="match status" value="1"/>
</dbReference>
<evidence type="ECO:0000256" key="4">
    <source>
        <dbReference type="ARBA" id="ARBA00022729"/>
    </source>
</evidence>
<dbReference type="Pfam" id="PF08441">
    <property type="entry name" value="Integrin_A_Ig_1"/>
    <property type="match status" value="1"/>
</dbReference>
<dbReference type="GO" id="GO:0007229">
    <property type="term" value="P:integrin-mediated signaling pathway"/>
    <property type="evidence" value="ECO:0007669"/>
    <property type="project" value="UniProtKB-KW"/>
</dbReference>
<evidence type="ECO:0000259" key="15">
    <source>
        <dbReference type="Pfam" id="PF08441"/>
    </source>
</evidence>
<keyword evidence="7 14" id="KW-1133">Transmembrane helix</keyword>
<dbReference type="InterPro" id="IPR032695">
    <property type="entry name" value="Integrin_dom_sf"/>
</dbReference>
<dbReference type="Gene3D" id="2.60.40.1460">
    <property type="entry name" value="Integrin domains. Chain A, domain 2"/>
    <property type="match status" value="1"/>
</dbReference>
<name>A0A8U0W8Z1_9MUSC</name>
<dbReference type="PRINTS" id="PR01185">
    <property type="entry name" value="INTEGRINA"/>
</dbReference>
<dbReference type="GO" id="GO:0005178">
    <property type="term" value="F:integrin binding"/>
    <property type="evidence" value="ECO:0007669"/>
    <property type="project" value="TreeGrafter"/>
</dbReference>
<dbReference type="SUPFAM" id="SSF69318">
    <property type="entry name" value="Integrin alpha N-terminal domain"/>
    <property type="match status" value="1"/>
</dbReference>
<dbReference type="GO" id="GO:0009897">
    <property type="term" value="C:external side of plasma membrane"/>
    <property type="evidence" value="ECO:0007669"/>
    <property type="project" value="TreeGrafter"/>
</dbReference>
<dbReference type="Gene3D" id="2.60.40.1510">
    <property type="entry name" value="ntegrin, alpha v. Chain A, domain 3"/>
    <property type="match status" value="1"/>
</dbReference>
<dbReference type="SUPFAM" id="SSF69179">
    <property type="entry name" value="Integrin domains"/>
    <property type="match status" value="3"/>
</dbReference>
<dbReference type="GO" id="GO:0048468">
    <property type="term" value="P:cell development"/>
    <property type="evidence" value="ECO:0007669"/>
    <property type="project" value="UniProtKB-ARBA"/>
</dbReference>
<dbReference type="FunFam" id="1.20.5.930:FF:000001">
    <property type="entry name" value="Integrin subunit alpha V"/>
    <property type="match status" value="1"/>
</dbReference>
<evidence type="ECO:0000256" key="14">
    <source>
        <dbReference type="RuleBase" id="RU003762"/>
    </source>
</evidence>
<evidence type="ECO:0000259" key="17">
    <source>
        <dbReference type="Pfam" id="PF20806"/>
    </source>
</evidence>
<evidence type="ECO:0000256" key="9">
    <source>
        <dbReference type="ARBA" id="ARBA00023136"/>
    </source>
</evidence>
<evidence type="ECO:0000313" key="19">
    <source>
        <dbReference type="RefSeq" id="XP_037881668.1"/>
    </source>
</evidence>
<comment type="similarity">
    <text evidence="2 14">Belongs to the integrin alpha chain family.</text>
</comment>
<sequence>MMAFFNALMVKTTTICAFLVFCHIIVTRAFNLENRLPIVKFNANPKSYFGYSVATHTVGELANSLNNTKWLLVGAPLDKNLQPGTNHSGALYKCPITQNYNDCEQVITDGRRSPEGVYEPTFDIDGVEELSEPSDDEIKEGQWLGVTVRSQGLGSKVLVCAHRYITKVRENRYGQGLCYVLTNELGLEEVYEPCKGRTVQRAHEDYGFCQVGTSGALLDDNTMVLGTPGPFTWRGTVFVTEIGGEYLERDKNMYYGDHSDNTSPVDKYSYLGMAVTGGRYFSDRMSYAAGAPRSNGHGQVVIFNKANTNPIPVEMIIEGEQFASSFGYELTTADVNGDQKPDLIVAAPFYFMKMEGGAVYIYQNTDDQLPARPTLKLTGTFESRFGSALANIGDINKDNCEDLAIGAPYEDDGVVYIFLGSSDGLLSKPAQRIQASDLGLLPKAIKTFGSSIAGGTDLDGNSYPDVVIGAYNSSAVIALLARPIISIQTRARSNEVKNIDPTKQGCITDAFTNLTCFTFEACCSIDPLEQTSANKNLRLMYTVEAETFAGNKKFSRVFFDRDNKRSNVIKREVTVLTDGRLSCQRVTAYIKENTRDIQSPLKFRLNYTLVETRLPDSGLKFLNPILDQTQAKVEFEGTFQKDCGEDDTCESNLRLDAELDLNMENENYALILGEQEEIRVNINVENTADSAYEAQLFIVHQKSVEYIAAIKTNSAICNRFNDTVVACSLGNPMRRGSAAQLSVRFDPSGLELDERKLTFDIFANTTSNLTAFDGREPRVELDVHVVKRAELSLQGWARPEQSFYSGEVRLDNAMMQMEDVGSQLMHTYQIYNEGPWKAPKVQLTIYWPHQIYSEQDTRAKWLLYLEEIPIIENIKEGECFVAAQYVNPLKLISKYKSNFMANELLLGPAPYMMRPLANKTHFPHRTFSHYEKMAYTSSKQQQSHHRISDDSSILNRLPRDTLTRIIRPERFMDFRENKNKKRDIVELDCNKATAYCIKILCEFYNMPANTEAYVHVKARLWNSTLVSEHPRADAVRIISTAKVQIPIEFRVEQAHATEQLLVETRAYPELLDPQRDTTTPLWIIILAIIGGLLLLALFTYAMWRCGFFKRRRPDPTLSGNLEKMNEEKPFLNSKNNHRVF</sequence>
<dbReference type="InterPro" id="IPR018184">
    <property type="entry name" value="Integrin_alpha_C_CS"/>
</dbReference>
<dbReference type="AlphaFoldDB" id="A0A8U0W8Z1"/>
<dbReference type="Pfam" id="PF20806">
    <property type="entry name" value="Integrin_A_Ig_3"/>
    <property type="match status" value="1"/>
</dbReference>
<keyword evidence="4" id="KW-0732">Signal</keyword>
<keyword evidence="8 14" id="KW-0401">Integrin</keyword>
<keyword evidence="12" id="KW-0325">Glycoprotein</keyword>
<keyword evidence="5" id="KW-0677">Repeat</keyword>
<accession>A0A8U0W8Z1</accession>
<feature type="repeat" description="FG-GAP" evidence="13">
    <location>
        <begin position="313"/>
        <end position="371"/>
    </location>
</feature>
<evidence type="ECO:0000256" key="13">
    <source>
        <dbReference type="PROSITE-ProRule" id="PRU00803"/>
    </source>
</evidence>
<evidence type="ECO:0000256" key="8">
    <source>
        <dbReference type="ARBA" id="ARBA00023037"/>
    </source>
</evidence>
<dbReference type="PANTHER" id="PTHR23220:SF122">
    <property type="entry name" value="INTEGRIN ALPHA-PS1"/>
    <property type="match status" value="1"/>
</dbReference>
<dbReference type="Pfam" id="PF01839">
    <property type="entry name" value="FG-GAP"/>
    <property type="match status" value="3"/>
</dbReference>
<feature type="domain" description="Integrin alpha third immunoglobulin-like" evidence="17">
    <location>
        <begin position="791"/>
        <end position="1068"/>
    </location>
</feature>
<feature type="repeat" description="FG-GAP" evidence="13">
    <location>
        <begin position="372"/>
        <end position="427"/>
    </location>
</feature>
<evidence type="ECO:0000256" key="12">
    <source>
        <dbReference type="ARBA" id="ARBA00023180"/>
    </source>
</evidence>
<dbReference type="Pfam" id="PF20805">
    <property type="entry name" value="Integrin_A_Ig_2"/>
    <property type="match status" value="1"/>
</dbReference>
<evidence type="ECO:0000256" key="10">
    <source>
        <dbReference type="ARBA" id="ARBA00023157"/>
    </source>
</evidence>
<comment type="subcellular location">
    <subcellularLocation>
        <location evidence="1 14">Membrane</location>
        <topology evidence="1 14">Single-pass type I membrane protein</topology>
    </subcellularLocation>
</comment>
<feature type="repeat" description="FG-GAP" evidence="13">
    <location>
        <begin position="34"/>
        <end position="103"/>
    </location>
</feature>
<dbReference type="InterPro" id="IPR048286">
    <property type="entry name" value="Integrin_alpha_Ig-like_3"/>
</dbReference>
<gene>
    <name evidence="19" type="primary">LOC119632696</name>
</gene>
<protein>
    <submittedName>
        <fullName evidence="19">Integrin alpha-PS1 isoform X1</fullName>
    </submittedName>
</protein>
<evidence type="ECO:0000256" key="3">
    <source>
        <dbReference type="ARBA" id="ARBA00022692"/>
    </source>
</evidence>
<feature type="transmembrane region" description="Helical" evidence="14">
    <location>
        <begin position="1081"/>
        <end position="1103"/>
    </location>
</feature>
<evidence type="ECO:0000313" key="18">
    <source>
        <dbReference type="Proteomes" id="UP000092443"/>
    </source>
</evidence>
<keyword evidence="18" id="KW-1185">Reference proteome</keyword>
<dbReference type="GO" id="GO:0033627">
    <property type="term" value="P:cell adhesion mediated by integrin"/>
    <property type="evidence" value="ECO:0007669"/>
    <property type="project" value="TreeGrafter"/>
</dbReference>
<dbReference type="InterPro" id="IPR000413">
    <property type="entry name" value="Integrin_alpha"/>
</dbReference>
<keyword evidence="6 14" id="KW-0130">Cell adhesion</keyword>
<keyword evidence="3 14" id="KW-0812">Transmembrane</keyword>
<keyword evidence="10" id="KW-1015">Disulfide bond</keyword>
<dbReference type="Proteomes" id="UP000092443">
    <property type="component" value="Unplaced"/>
</dbReference>
<dbReference type="InterPro" id="IPR013519">
    <property type="entry name" value="Int_alpha_beta-p"/>
</dbReference>
<dbReference type="GO" id="GO:0008305">
    <property type="term" value="C:integrin complex"/>
    <property type="evidence" value="ECO:0007669"/>
    <property type="project" value="InterPro"/>
</dbReference>
<dbReference type="RefSeq" id="XP_037881668.1">
    <property type="nucleotide sequence ID" value="XM_038025740.1"/>
</dbReference>
<dbReference type="SMART" id="SM00191">
    <property type="entry name" value="Int_alpha"/>
    <property type="match status" value="5"/>
</dbReference>
<dbReference type="InterPro" id="IPR013649">
    <property type="entry name" value="Integrin_alpha_Ig-like_1"/>
</dbReference>
<dbReference type="Gene3D" id="1.20.5.930">
    <property type="entry name" value="Bicelle-embedded integrin alpha(iib) transmembrane segment"/>
    <property type="match status" value="1"/>
</dbReference>
<evidence type="ECO:0000256" key="5">
    <source>
        <dbReference type="ARBA" id="ARBA00022737"/>
    </source>
</evidence>
<evidence type="ECO:0000256" key="7">
    <source>
        <dbReference type="ARBA" id="ARBA00022989"/>
    </source>
</evidence>
<evidence type="ECO:0000256" key="2">
    <source>
        <dbReference type="ARBA" id="ARBA00008054"/>
    </source>
</evidence>
<dbReference type="GeneID" id="119632696"/>
<feature type="repeat" description="FG-GAP" evidence="13">
    <location>
        <begin position="434"/>
        <end position="496"/>
    </location>
</feature>
<reference evidence="19" key="1">
    <citation type="submission" date="2025-08" db="UniProtKB">
        <authorList>
            <consortium name="RefSeq"/>
        </authorList>
    </citation>
    <scope>IDENTIFICATION</scope>
    <source>
        <tissue evidence="19">Whole body pupa</tissue>
    </source>
</reference>
<dbReference type="InterPro" id="IPR013517">
    <property type="entry name" value="FG-GAP"/>
</dbReference>
<evidence type="ECO:0000256" key="1">
    <source>
        <dbReference type="ARBA" id="ARBA00004479"/>
    </source>
</evidence>
<proteinExistence type="inferred from homology"/>
<evidence type="ECO:0000259" key="16">
    <source>
        <dbReference type="Pfam" id="PF20805"/>
    </source>
</evidence>
<keyword evidence="9 14" id="KW-0472">Membrane</keyword>
<dbReference type="PROSITE" id="PS00242">
    <property type="entry name" value="INTEGRIN_ALPHA"/>
    <property type="match status" value="1"/>
</dbReference>
<organism evidence="18 19">
    <name type="scientific">Glossina fuscipes</name>
    <dbReference type="NCBI Taxonomy" id="7396"/>
    <lineage>
        <taxon>Eukaryota</taxon>
        <taxon>Metazoa</taxon>
        <taxon>Ecdysozoa</taxon>
        <taxon>Arthropoda</taxon>
        <taxon>Hexapoda</taxon>
        <taxon>Insecta</taxon>
        <taxon>Pterygota</taxon>
        <taxon>Neoptera</taxon>
        <taxon>Endopterygota</taxon>
        <taxon>Diptera</taxon>
        <taxon>Brachycera</taxon>
        <taxon>Muscomorpha</taxon>
        <taxon>Hippoboscoidea</taxon>
        <taxon>Glossinidae</taxon>
        <taxon>Glossina</taxon>
    </lineage>
</organism>
<dbReference type="Gene3D" id="2.130.10.130">
    <property type="entry name" value="Integrin alpha, N-terminal"/>
    <property type="match status" value="1"/>
</dbReference>
<dbReference type="PROSITE" id="PS51470">
    <property type="entry name" value="FG_GAP"/>
    <property type="match status" value="5"/>
</dbReference>